<evidence type="ECO:0000259" key="9">
    <source>
        <dbReference type="Pfam" id="PF01035"/>
    </source>
</evidence>
<evidence type="ECO:0000256" key="8">
    <source>
        <dbReference type="ARBA" id="ARBA00049348"/>
    </source>
</evidence>
<gene>
    <name evidence="11" type="primary">ogt</name>
    <name evidence="11" type="ORF">D8888_01095</name>
</gene>
<dbReference type="Pfam" id="PF01035">
    <property type="entry name" value="DNA_binding_1"/>
    <property type="match status" value="1"/>
</dbReference>
<evidence type="ECO:0000256" key="6">
    <source>
        <dbReference type="ARBA" id="ARBA00022763"/>
    </source>
</evidence>
<comment type="catalytic activity">
    <reaction evidence="1">
        <text>a 4-O-methyl-thymidine in DNA + L-cysteinyl-[protein] = a thymidine in DNA + S-methyl-L-cysteinyl-[protein]</text>
        <dbReference type="Rhea" id="RHEA:53428"/>
        <dbReference type="Rhea" id="RHEA-COMP:10131"/>
        <dbReference type="Rhea" id="RHEA-COMP:10132"/>
        <dbReference type="Rhea" id="RHEA-COMP:13555"/>
        <dbReference type="Rhea" id="RHEA-COMP:13556"/>
        <dbReference type="ChEBI" id="CHEBI:29950"/>
        <dbReference type="ChEBI" id="CHEBI:82612"/>
        <dbReference type="ChEBI" id="CHEBI:137386"/>
        <dbReference type="ChEBI" id="CHEBI:137387"/>
        <dbReference type="EC" id="2.1.1.63"/>
    </reaction>
</comment>
<feature type="domain" description="Methylated-DNA-[protein]-cysteine S-methyltransferase DNA binding" evidence="9">
    <location>
        <begin position="79"/>
        <end position="162"/>
    </location>
</feature>
<dbReference type="PANTHER" id="PTHR10815:SF5">
    <property type="entry name" value="METHYLATED-DNA--PROTEIN-CYSTEINE METHYLTRANSFERASE"/>
    <property type="match status" value="1"/>
</dbReference>
<dbReference type="InterPro" id="IPR014048">
    <property type="entry name" value="MethylDNA_cys_MeTrfase_DNA-bd"/>
</dbReference>
<dbReference type="GO" id="GO:0003908">
    <property type="term" value="F:methylated-DNA-[protein]-cysteine S-methyltransferase activity"/>
    <property type="evidence" value="ECO:0007669"/>
    <property type="project" value="UniProtKB-EC"/>
</dbReference>
<dbReference type="Proteomes" id="UP000272846">
    <property type="component" value="Unassembled WGS sequence"/>
</dbReference>
<feature type="domain" description="Methylguanine DNA methyltransferase ribonuclease-like" evidence="10">
    <location>
        <begin position="1"/>
        <end position="74"/>
    </location>
</feature>
<dbReference type="EMBL" id="RJMK01000001">
    <property type="protein sequence ID" value="RSI09504.1"/>
    <property type="molecule type" value="Genomic_DNA"/>
</dbReference>
<dbReference type="InterPro" id="IPR008332">
    <property type="entry name" value="MethylG_MeTrfase_N"/>
</dbReference>
<dbReference type="InterPro" id="IPR001497">
    <property type="entry name" value="MethylDNA_cys_MeTrfase_AS"/>
</dbReference>
<proteinExistence type="inferred from homology"/>
<sequence>MYKTYYASPIGQIFILTDAHALLGLWLENQKYFGAGYDLEQAQEEETEVSRRVSAWLDAYFKGENPAINEIPLAPQVTEFRSKVLTVLQKIPYGQTATYSDILRELQDEYGKIGSARAVGGAIGHNPISLLIPCHRIVGSDGKLTGYAGGLDKKAFLLELEASVSDHKALTFAKLFE</sequence>
<dbReference type="InterPro" id="IPR036388">
    <property type="entry name" value="WH-like_DNA-bd_sf"/>
</dbReference>
<accession>A0AAE8FZR2</accession>
<evidence type="ECO:0000256" key="3">
    <source>
        <dbReference type="ARBA" id="ARBA00011918"/>
    </source>
</evidence>
<dbReference type="PROSITE" id="PS00374">
    <property type="entry name" value="MGMT"/>
    <property type="match status" value="1"/>
</dbReference>
<comment type="caution">
    <text evidence="11">The sequence shown here is derived from an EMBL/GenBank/DDBJ whole genome shotgun (WGS) entry which is preliminary data.</text>
</comment>
<dbReference type="InterPro" id="IPR036631">
    <property type="entry name" value="MGMT_N_sf"/>
</dbReference>
<keyword evidence="6" id="KW-0227">DNA damage</keyword>
<evidence type="ECO:0000313" key="11">
    <source>
        <dbReference type="EMBL" id="RSI09504.1"/>
    </source>
</evidence>
<dbReference type="SUPFAM" id="SSF53155">
    <property type="entry name" value="Methylated DNA-protein cysteine methyltransferase domain"/>
    <property type="match status" value="1"/>
</dbReference>
<dbReference type="GO" id="GO:0032259">
    <property type="term" value="P:methylation"/>
    <property type="evidence" value="ECO:0007669"/>
    <property type="project" value="UniProtKB-KW"/>
</dbReference>
<name>A0AAE8FZR2_STRSA</name>
<dbReference type="EC" id="2.1.1.63" evidence="3"/>
<dbReference type="RefSeq" id="WP_125444753.1">
    <property type="nucleotide sequence ID" value="NZ_CP076613.1"/>
</dbReference>
<evidence type="ECO:0000259" key="10">
    <source>
        <dbReference type="Pfam" id="PF02870"/>
    </source>
</evidence>
<dbReference type="NCBIfam" id="TIGR00589">
    <property type="entry name" value="ogt"/>
    <property type="match status" value="1"/>
</dbReference>
<dbReference type="FunFam" id="1.10.10.10:FF:000214">
    <property type="entry name" value="Methylated-DNA--protein-cysteine methyltransferase"/>
    <property type="match status" value="1"/>
</dbReference>
<dbReference type="Gene3D" id="3.30.160.70">
    <property type="entry name" value="Methylated DNA-protein cysteine methyltransferase domain"/>
    <property type="match status" value="1"/>
</dbReference>
<dbReference type="SUPFAM" id="SSF46767">
    <property type="entry name" value="Methylated DNA-protein cysteine methyltransferase, C-terminal domain"/>
    <property type="match status" value="1"/>
</dbReference>
<dbReference type="Pfam" id="PF02870">
    <property type="entry name" value="Methyltransf_1N"/>
    <property type="match status" value="1"/>
</dbReference>
<evidence type="ECO:0000256" key="4">
    <source>
        <dbReference type="ARBA" id="ARBA00022603"/>
    </source>
</evidence>
<evidence type="ECO:0000256" key="1">
    <source>
        <dbReference type="ARBA" id="ARBA00001286"/>
    </source>
</evidence>
<evidence type="ECO:0000256" key="2">
    <source>
        <dbReference type="ARBA" id="ARBA00008711"/>
    </source>
</evidence>
<dbReference type="Gene3D" id="1.10.10.10">
    <property type="entry name" value="Winged helix-like DNA-binding domain superfamily/Winged helix DNA-binding domain"/>
    <property type="match status" value="1"/>
</dbReference>
<dbReference type="AlphaFoldDB" id="A0AAE8FZR2"/>
<keyword evidence="4 11" id="KW-0489">Methyltransferase</keyword>
<dbReference type="GO" id="GO:0006281">
    <property type="term" value="P:DNA repair"/>
    <property type="evidence" value="ECO:0007669"/>
    <property type="project" value="UniProtKB-KW"/>
</dbReference>
<comment type="catalytic activity">
    <reaction evidence="8">
        <text>a 6-O-methyl-2'-deoxyguanosine in DNA + L-cysteinyl-[protein] = S-methyl-L-cysteinyl-[protein] + a 2'-deoxyguanosine in DNA</text>
        <dbReference type="Rhea" id="RHEA:24000"/>
        <dbReference type="Rhea" id="RHEA-COMP:10131"/>
        <dbReference type="Rhea" id="RHEA-COMP:10132"/>
        <dbReference type="Rhea" id="RHEA-COMP:11367"/>
        <dbReference type="Rhea" id="RHEA-COMP:11368"/>
        <dbReference type="ChEBI" id="CHEBI:29950"/>
        <dbReference type="ChEBI" id="CHEBI:82612"/>
        <dbReference type="ChEBI" id="CHEBI:85445"/>
        <dbReference type="ChEBI" id="CHEBI:85448"/>
        <dbReference type="EC" id="2.1.1.63"/>
    </reaction>
</comment>
<evidence type="ECO:0000256" key="5">
    <source>
        <dbReference type="ARBA" id="ARBA00022679"/>
    </source>
</evidence>
<dbReference type="CDD" id="cd06445">
    <property type="entry name" value="ATase"/>
    <property type="match status" value="1"/>
</dbReference>
<evidence type="ECO:0000313" key="12">
    <source>
        <dbReference type="Proteomes" id="UP000272846"/>
    </source>
</evidence>
<evidence type="ECO:0000256" key="7">
    <source>
        <dbReference type="ARBA" id="ARBA00023204"/>
    </source>
</evidence>
<keyword evidence="7" id="KW-0234">DNA repair</keyword>
<organism evidence="11 12">
    <name type="scientific">Streptococcus sanguinis</name>
    <dbReference type="NCBI Taxonomy" id="1305"/>
    <lineage>
        <taxon>Bacteria</taxon>
        <taxon>Bacillati</taxon>
        <taxon>Bacillota</taxon>
        <taxon>Bacilli</taxon>
        <taxon>Lactobacillales</taxon>
        <taxon>Streptococcaceae</taxon>
        <taxon>Streptococcus</taxon>
    </lineage>
</organism>
<dbReference type="PANTHER" id="PTHR10815">
    <property type="entry name" value="METHYLATED-DNA--PROTEIN-CYSTEINE METHYLTRANSFERASE"/>
    <property type="match status" value="1"/>
</dbReference>
<reference evidence="11 12" key="1">
    <citation type="submission" date="2018-11" db="EMBL/GenBank/DDBJ databases">
        <title>Species Designations Belie Phenotypic and Genotypic Heterogeneity in Oral Streptococci.</title>
        <authorList>
            <person name="Velsko I."/>
        </authorList>
    </citation>
    <scope>NUCLEOTIDE SEQUENCE [LARGE SCALE GENOMIC DNA]</scope>
    <source>
        <strain evidence="11 12">KLC04</strain>
    </source>
</reference>
<protein>
    <recommendedName>
        <fullName evidence="3">methylated-DNA--[protein]-cysteine S-methyltransferase</fullName>
        <ecNumber evidence="3">2.1.1.63</ecNumber>
    </recommendedName>
</protein>
<dbReference type="InterPro" id="IPR036217">
    <property type="entry name" value="MethylDNA_cys_MeTrfase_DNAb"/>
</dbReference>
<keyword evidence="5 11" id="KW-0808">Transferase</keyword>
<comment type="similarity">
    <text evidence="2">Belongs to the MGMT family.</text>
</comment>